<gene>
    <name evidence="6" type="ordered locus">BMS_0817</name>
</gene>
<feature type="DNA-binding region" description="H-T-H motif" evidence="4">
    <location>
        <begin position="28"/>
        <end position="47"/>
    </location>
</feature>
<dbReference type="InterPro" id="IPR036271">
    <property type="entry name" value="Tet_transcr_reg_TetR-rel_C_sf"/>
</dbReference>
<keyword evidence="3" id="KW-0804">Transcription</keyword>
<dbReference type="AlphaFoldDB" id="E1X5Z6"/>
<keyword evidence="1" id="KW-0805">Transcription regulation</keyword>
<dbReference type="InterPro" id="IPR001647">
    <property type="entry name" value="HTH_TetR"/>
</dbReference>
<dbReference type="OrthoDB" id="116240at2"/>
<dbReference type="InterPro" id="IPR009057">
    <property type="entry name" value="Homeodomain-like_sf"/>
</dbReference>
<dbReference type="InterPro" id="IPR023772">
    <property type="entry name" value="DNA-bd_HTH_TetR-type_CS"/>
</dbReference>
<dbReference type="SUPFAM" id="SSF46689">
    <property type="entry name" value="Homeodomain-like"/>
    <property type="match status" value="1"/>
</dbReference>
<dbReference type="STRING" id="862908.BMS_0817"/>
<evidence type="ECO:0000259" key="5">
    <source>
        <dbReference type="PROSITE" id="PS50977"/>
    </source>
</evidence>
<dbReference type="HOGENOM" id="CLU_069356_27_0_7"/>
<dbReference type="EMBL" id="FQ312005">
    <property type="protein sequence ID" value="CBW25713.1"/>
    <property type="molecule type" value="Genomic_DNA"/>
</dbReference>
<name>E1X5Z6_HALMS</name>
<organism evidence="6 7">
    <name type="scientific">Halobacteriovorax marinus (strain ATCC BAA-682 / DSM 15412 / SJ)</name>
    <name type="common">Bacteriovorax marinus</name>
    <dbReference type="NCBI Taxonomy" id="862908"/>
    <lineage>
        <taxon>Bacteria</taxon>
        <taxon>Pseudomonadati</taxon>
        <taxon>Bdellovibrionota</taxon>
        <taxon>Bacteriovoracia</taxon>
        <taxon>Bacteriovoracales</taxon>
        <taxon>Halobacteriovoraceae</taxon>
        <taxon>Halobacteriovorax</taxon>
    </lineage>
</organism>
<dbReference type="InterPro" id="IPR050624">
    <property type="entry name" value="HTH-type_Tx_Regulator"/>
</dbReference>
<keyword evidence="7" id="KW-1185">Reference proteome</keyword>
<feature type="domain" description="HTH tetR-type" evidence="5">
    <location>
        <begin position="5"/>
        <end position="65"/>
    </location>
</feature>
<dbReference type="PATRIC" id="fig|862908.3.peg.780"/>
<dbReference type="Pfam" id="PF14246">
    <property type="entry name" value="TetR_C_7"/>
    <property type="match status" value="1"/>
</dbReference>
<evidence type="ECO:0000256" key="2">
    <source>
        <dbReference type="ARBA" id="ARBA00023125"/>
    </source>
</evidence>
<evidence type="ECO:0000256" key="3">
    <source>
        <dbReference type="ARBA" id="ARBA00023163"/>
    </source>
</evidence>
<dbReference type="GO" id="GO:0003677">
    <property type="term" value="F:DNA binding"/>
    <property type="evidence" value="ECO:0007669"/>
    <property type="project" value="UniProtKB-UniRule"/>
</dbReference>
<dbReference type="SUPFAM" id="SSF48498">
    <property type="entry name" value="Tetracyclin repressor-like, C-terminal domain"/>
    <property type="match status" value="1"/>
</dbReference>
<protein>
    <submittedName>
        <fullName evidence="6">TetR-family regulatory protein</fullName>
    </submittedName>
</protein>
<dbReference type="KEGG" id="bmx:BMS_0817"/>
<dbReference type="FunFam" id="1.10.10.60:FF:000141">
    <property type="entry name" value="TetR family transcriptional regulator"/>
    <property type="match status" value="1"/>
</dbReference>
<dbReference type="Gene3D" id="1.10.10.60">
    <property type="entry name" value="Homeodomain-like"/>
    <property type="match status" value="1"/>
</dbReference>
<evidence type="ECO:0000256" key="1">
    <source>
        <dbReference type="ARBA" id="ARBA00023015"/>
    </source>
</evidence>
<dbReference type="PROSITE" id="PS50977">
    <property type="entry name" value="HTH_TETR_2"/>
    <property type="match status" value="1"/>
</dbReference>
<evidence type="ECO:0000256" key="4">
    <source>
        <dbReference type="PROSITE-ProRule" id="PRU00335"/>
    </source>
</evidence>
<dbReference type="Pfam" id="PF00440">
    <property type="entry name" value="TetR_N"/>
    <property type="match status" value="1"/>
</dbReference>
<dbReference type="RefSeq" id="WP_014243498.1">
    <property type="nucleotide sequence ID" value="NC_016620.1"/>
</dbReference>
<dbReference type="PRINTS" id="PR00455">
    <property type="entry name" value="HTHTETR"/>
</dbReference>
<evidence type="ECO:0000313" key="6">
    <source>
        <dbReference type="EMBL" id="CBW25713.1"/>
    </source>
</evidence>
<dbReference type="InterPro" id="IPR039536">
    <property type="entry name" value="TetR_C_Proteobacteria"/>
</dbReference>
<dbReference type="Proteomes" id="UP000008963">
    <property type="component" value="Chromosome"/>
</dbReference>
<dbReference type="PROSITE" id="PS01081">
    <property type="entry name" value="HTH_TETR_1"/>
    <property type="match status" value="1"/>
</dbReference>
<evidence type="ECO:0000313" key="7">
    <source>
        <dbReference type="Proteomes" id="UP000008963"/>
    </source>
</evidence>
<reference evidence="7" key="1">
    <citation type="journal article" date="2013" name="ISME J.">
        <title>A small predatory core genome in the divergent marine Bacteriovorax marinus SJ and the terrestrial Bdellovibrio bacteriovorus.</title>
        <authorList>
            <person name="Crossman L.C."/>
            <person name="Chen H."/>
            <person name="Cerdeno-Tarraga A.M."/>
            <person name="Brooks K."/>
            <person name="Quail M.A."/>
            <person name="Pineiro S.A."/>
            <person name="Hobley L."/>
            <person name="Sockett R.E."/>
            <person name="Bentley S.D."/>
            <person name="Parkhill J."/>
            <person name="Williams H.N."/>
            <person name="Stine O.C."/>
        </authorList>
    </citation>
    <scope>NUCLEOTIDE SEQUENCE [LARGE SCALE GENOMIC DNA]</scope>
    <source>
        <strain evidence="7">ATCC BAA-682 / DSM 15412 / SJ</strain>
    </source>
</reference>
<dbReference type="PANTHER" id="PTHR43479:SF11">
    <property type="entry name" value="ACREF_ENVCD OPERON REPRESSOR-RELATED"/>
    <property type="match status" value="1"/>
</dbReference>
<dbReference type="Gene3D" id="1.10.357.10">
    <property type="entry name" value="Tetracycline Repressor, domain 2"/>
    <property type="match status" value="1"/>
</dbReference>
<accession>E1X5Z6</accession>
<proteinExistence type="predicted"/>
<sequence>MDRKKVKTDQIIGAAIEEFLLKGMDAASMHNIAEQAEVSKRTLYKYFPSKEELYDALVDEIFNRFEDMSLELYSSNESVEVQIEKLISKKIELLLTESFIKISRIAIGEMFKGRQMSVEQMERMTKSESNFLQWIQKAQQDKKIRSDIDSEIIASQFHSILKGQIYWPVLMGLKSKESIDREHVKKITMNFFMKTFVL</sequence>
<keyword evidence="2 4" id="KW-0238">DNA-binding</keyword>
<dbReference type="PANTHER" id="PTHR43479">
    <property type="entry name" value="ACREF/ENVCD OPERON REPRESSOR-RELATED"/>
    <property type="match status" value="1"/>
</dbReference>
<dbReference type="eggNOG" id="COG1309">
    <property type="taxonomic scope" value="Bacteria"/>
</dbReference>